<proteinExistence type="predicted"/>
<keyword evidence="2" id="KW-1185">Reference proteome</keyword>
<dbReference type="Proteomes" id="UP000800040">
    <property type="component" value="Unassembled WGS sequence"/>
</dbReference>
<sequence>METSAIQTVIAAPFCVKDLPEPGPDEPLFLPADAQRLWYLGYLERWDNFQRQAVKHWDSQECKSAFDETEGCSADLDVPRPAKPDVGQDSHGSAKLEDCFRREVLGIVEHVYNLLLTTRTMKEAEDITAPERISVETAAYQTVTDEISRPMFVVCAKPAGDGSEETRLIGHVEYLGGKPGALTWAVREAAKNSWGSLRCVLGEIAQSMLKANVNYAFLVSSDEVMFLRYDIETRTEYVNLALPDQAPHFDDVDVNIEPRLCFSDPIKHADVLDEVEGTLSVKLGLLYMVHTVMTNDWQMPEEKGNCAKYAAKTKAGEKYMPSCP</sequence>
<dbReference type="OrthoDB" id="3792603at2759"/>
<name>A0A6A5JWM0_9PLEO</name>
<evidence type="ECO:0000313" key="2">
    <source>
        <dbReference type="Proteomes" id="UP000800040"/>
    </source>
</evidence>
<dbReference type="AlphaFoldDB" id="A0A6A5JWM0"/>
<organism evidence="1 2">
    <name type="scientific">Decorospora gaudefroyi</name>
    <dbReference type="NCBI Taxonomy" id="184978"/>
    <lineage>
        <taxon>Eukaryota</taxon>
        <taxon>Fungi</taxon>
        <taxon>Dikarya</taxon>
        <taxon>Ascomycota</taxon>
        <taxon>Pezizomycotina</taxon>
        <taxon>Dothideomycetes</taxon>
        <taxon>Pleosporomycetidae</taxon>
        <taxon>Pleosporales</taxon>
        <taxon>Pleosporineae</taxon>
        <taxon>Pleosporaceae</taxon>
        <taxon>Decorospora</taxon>
    </lineage>
</organism>
<accession>A0A6A5JWM0</accession>
<dbReference type="EMBL" id="ML975608">
    <property type="protein sequence ID" value="KAF1828221.1"/>
    <property type="molecule type" value="Genomic_DNA"/>
</dbReference>
<evidence type="ECO:0000313" key="1">
    <source>
        <dbReference type="EMBL" id="KAF1828221.1"/>
    </source>
</evidence>
<reference evidence="1" key="1">
    <citation type="submission" date="2020-01" db="EMBL/GenBank/DDBJ databases">
        <authorList>
            <consortium name="DOE Joint Genome Institute"/>
            <person name="Haridas S."/>
            <person name="Albert R."/>
            <person name="Binder M."/>
            <person name="Bloem J."/>
            <person name="Labutti K."/>
            <person name="Salamov A."/>
            <person name="Andreopoulos B."/>
            <person name="Baker S.E."/>
            <person name="Barry K."/>
            <person name="Bills G."/>
            <person name="Bluhm B.H."/>
            <person name="Cannon C."/>
            <person name="Castanera R."/>
            <person name="Culley D.E."/>
            <person name="Daum C."/>
            <person name="Ezra D."/>
            <person name="Gonzalez J.B."/>
            <person name="Henrissat B."/>
            <person name="Kuo A."/>
            <person name="Liang C."/>
            <person name="Lipzen A."/>
            <person name="Lutzoni F."/>
            <person name="Magnuson J."/>
            <person name="Mondo S."/>
            <person name="Nolan M."/>
            <person name="Ohm R."/>
            <person name="Pangilinan J."/>
            <person name="Park H.-J."/>
            <person name="Ramirez L."/>
            <person name="Alfaro M."/>
            <person name="Sun H."/>
            <person name="Tritt A."/>
            <person name="Yoshinaga Y."/>
            <person name="Zwiers L.-H."/>
            <person name="Turgeon B.G."/>
            <person name="Goodwin S.B."/>
            <person name="Spatafora J.W."/>
            <person name="Crous P.W."/>
            <person name="Grigoriev I.V."/>
        </authorList>
    </citation>
    <scope>NUCLEOTIDE SEQUENCE</scope>
    <source>
        <strain evidence="1">P77</strain>
    </source>
</reference>
<gene>
    <name evidence="1" type="ORF">BDW02DRAFT_652181</name>
</gene>
<protein>
    <submittedName>
        <fullName evidence="1">Uncharacterized protein</fullName>
    </submittedName>
</protein>